<evidence type="ECO:0000259" key="2">
    <source>
        <dbReference type="PROSITE" id="PS50011"/>
    </source>
</evidence>
<evidence type="ECO:0000256" key="1">
    <source>
        <dbReference type="SAM" id="MobiDB-lite"/>
    </source>
</evidence>
<dbReference type="SUPFAM" id="SSF56112">
    <property type="entry name" value="Protein kinase-like (PK-like)"/>
    <property type="match status" value="1"/>
</dbReference>
<dbReference type="AlphaFoldDB" id="M2PVZ1"/>
<name>M2PVZ1_CERS8</name>
<evidence type="ECO:0000313" key="4">
    <source>
        <dbReference type="Proteomes" id="UP000016930"/>
    </source>
</evidence>
<sequence length="274" mass="31890">MLSYQEKRLASKRPRSTPPISKHEFGPRPDDRLDLDSKLQVDAALLRPYAEAVTLLATLNTTVILLDKKYILKLLPSGQDIHETVAIMRLASTAIPVPHVYDYGYSGNCSFIRMEYVVGFTLDAYIRYHGRQLSTSPQVLQQIDNIVASLARLDISHNDLYPRNIIVDDYLCIISVVDWDGAAPWHNSQEYTRRVRFGTVVAECVLKDEPWLHDWDHIFRRYCPDAMECCTSWKDLRSLPWYLRRRKDPWTGFWRPDHWPGLLPWLAPERTAIH</sequence>
<dbReference type="Gene3D" id="1.10.510.10">
    <property type="entry name" value="Transferase(Phosphotransferase) domain 1"/>
    <property type="match status" value="1"/>
</dbReference>
<protein>
    <recommendedName>
        <fullName evidence="2">Protein kinase domain-containing protein</fullName>
    </recommendedName>
</protein>
<dbReference type="PROSITE" id="PS50011">
    <property type="entry name" value="PROTEIN_KINASE_DOM"/>
    <property type="match status" value="1"/>
</dbReference>
<dbReference type="OrthoDB" id="5404599at2759"/>
<gene>
    <name evidence="3" type="ORF">CERSUDRAFT_111511</name>
</gene>
<dbReference type="InterPro" id="IPR011009">
    <property type="entry name" value="Kinase-like_dom_sf"/>
</dbReference>
<feature type="region of interest" description="Disordered" evidence="1">
    <location>
        <begin position="1"/>
        <end position="29"/>
    </location>
</feature>
<accession>M2PVZ1</accession>
<feature type="domain" description="Protein kinase" evidence="2">
    <location>
        <begin position="1"/>
        <end position="274"/>
    </location>
</feature>
<proteinExistence type="predicted"/>
<dbReference type="InterPro" id="IPR000719">
    <property type="entry name" value="Prot_kinase_dom"/>
</dbReference>
<reference evidence="3 4" key="1">
    <citation type="journal article" date="2012" name="Proc. Natl. Acad. Sci. U.S.A.">
        <title>Comparative genomics of Ceriporiopsis subvermispora and Phanerochaete chrysosporium provide insight into selective ligninolysis.</title>
        <authorList>
            <person name="Fernandez-Fueyo E."/>
            <person name="Ruiz-Duenas F.J."/>
            <person name="Ferreira P."/>
            <person name="Floudas D."/>
            <person name="Hibbett D.S."/>
            <person name="Canessa P."/>
            <person name="Larrondo L.F."/>
            <person name="James T.Y."/>
            <person name="Seelenfreund D."/>
            <person name="Lobos S."/>
            <person name="Polanco R."/>
            <person name="Tello M."/>
            <person name="Honda Y."/>
            <person name="Watanabe T."/>
            <person name="Watanabe T."/>
            <person name="Ryu J.S."/>
            <person name="Kubicek C.P."/>
            <person name="Schmoll M."/>
            <person name="Gaskell J."/>
            <person name="Hammel K.E."/>
            <person name="St John F.J."/>
            <person name="Vanden Wymelenberg A."/>
            <person name="Sabat G."/>
            <person name="Splinter BonDurant S."/>
            <person name="Syed K."/>
            <person name="Yadav J.S."/>
            <person name="Doddapaneni H."/>
            <person name="Subramanian V."/>
            <person name="Lavin J.L."/>
            <person name="Oguiza J.A."/>
            <person name="Perez G."/>
            <person name="Pisabarro A.G."/>
            <person name="Ramirez L."/>
            <person name="Santoyo F."/>
            <person name="Master E."/>
            <person name="Coutinho P.M."/>
            <person name="Henrissat B."/>
            <person name="Lombard V."/>
            <person name="Magnuson J.K."/>
            <person name="Kuees U."/>
            <person name="Hori C."/>
            <person name="Igarashi K."/>
            <person name="Samejima M."/>
            <person name="Held B.W."/>
            <person name="Barry K.W."/>
            <person name="LaButti K.M."/>
            <person name="Lapidus A."/>
            <person name="Lindquist E.A."/>
            <person name="Lucas S.M."/>
            <person name="Riley R."/>
            <person name="Salamov A.A."/>
            <person name="Hoffmeister D."/>
            <person name="Schwenk D."/>
            <person name="Hadar Y."/>
            <person name="Yarden O."/>
            <person name="de Vries R.P."/>
            <person name="Wiebenga A."/>
            <person name="Stenlid J."/>
            <person name="Eastwood D."/>
            <person name="Grigoriev I.V."/>
            <person name="Berka R.M."/>
            <person name="Blanchette R.A."/>
            <person name="Kersten P."/>
            <person name="Martinez A.T."/>
            <person name="Vicuna R."/>
            <person name="Cullen D."/>
        </authorList>
    </citation>
    <scope>NUCLEOTIDE SEQUENCE [LARGE SCALE GENOMIC DNA]</scope>
    <source>
        <strain evidence="3 4">B</strain>
    </source>
</reference>
<dbReference type="HOGENOM" id="CLU_1015636_0_0_1"/>
<keyword evidence="4" id="KW-1185">Reference proteome</keyword>
<evidence type="ECO:0000313" key="3">
    <source>
        <dbReference type="EMBL" id="EMD40929.1"/>
    </source>
</evidence>
<dbReference type="GO" id="GO:0005524">
    <property type="term" value="F:ATP binding"/>
    <property type="evidence" value="ECO:0007669"/>
    <property type="project" value="InterPro"/>
</dbReference>
<dbReference type="GO" id="GO:0004672">
    <property type="term" value="F:protein kinase activity"/>
    <property type="evidence" value="ECO:0007669"/>
    <property type="project" value="InterPro"/>
</dbReference>
<organism evidence="3 4">
    <name type="scientific">Ceriporiopsis subvermispora (strain B)</name>
    <name type="common">White-rot fungus</name>
    <name type="synonym">Gelatoporia subvermispora</name>
    <dbReference type="NCBI Taxonomy" id="914234"/>
    <lineage>
        <taxon>Eukaryota</taxon>
        <taxon>Fungi</taxon>
        <taxon>Dikarya</taxon>
        <taxon>Basidiomycota</taxon>
        <taxon>Agaricomycotina</taxon>
        <taxon>Agaricomycetes</taxon>
        <taxon>Polyporales</taxon>
        <taxon>Gelatoporiaceae</taxon>
        <taxon>Gelatoporia</taxon>
    </lineage>
</organism>
<dbReference type="EMBL" id="KB445792">
    <property type="protein sequence ID" value="EMD40929.1"/>
    <property type="molecule type" value="Genomic_DNA"/>
</dbReference>
<dbReference type="Proteomes" id="UP000016930">
    <property type="component" value="Unassembled WGS sequence"/>
</dbReference>